<sequence>MASEDDNALLRPTKLPIELIDRIIGFLKECTEGEQGYRGSVDACSLVCWAWNELCRPRIFSVLAMRMGSDETKPKVSFLRFTAPHLCKYIKELTILFEPDFCSELEDWVADVLPQSVNVRCLCILDTARSAVPKLLALGLPALLADAPIQQIHACNLHFTTNDFYRLLSPFSSTLQDLFLWECTVSNGSTTATPTHSEGPQITCLAALRKLQIKPPTNAVPRLPSKSLEVPRLSSLLCIYGEHFYDLSQWNIANVSELTLRVRQNSDLLRFSPSLQPSALMIIIRQAEQQWVYTPVIRWIGNLLSRFSRLDDLVDLKISIGNAE</sequence>
<evidence type="ECO:0000313" key="2">
    <source>
        <dbReference type="Proteomes" id="UP000824881"/>
    </source>
</evidence>
<evidence type="ECO:0000313" key="1">
    <source>
        <dbReference type="EMBL" id="KAG9219735.1"/>
    </source>
</evidence>
<dbReference type="Proteomes" id="UP000824881">
    <property type="component" value="Unassembled WGS sequence"/>
</dbReference>
<organism evidence="1 2">
    <name type="scientific">Pleurotus cornucopiae</name>
    <name type="common">Cornucopia mushroom</name>
    <dbReference type="NCBI Taxonomy" id="5321"/>
    <lineage>
        <taxon>Eukaryota</taxon>
        <taxon>Fungi</taxon>
        <taxon>Dikarya</taxon>
        <taxon>Basidiomycota</taxon>
        <taxon>Agaricomycotina</taxon>
        <taxon>Agaricomycetes</taxon>
        <taxon>Agaricomycetidae</taxon>
        <taxon>Agaricales</taxon>
        <taxon>Pleurotineae</taxon>
        <taxon>Pleurotaceae</taxon>
        <taxon>Pleurotus</taxon>
    </lineage>
</organism>
<comment type="caution">
    <text evidence="1">The sequence shown here is derived from an EMBL/GenBank/DDBJ whole genome shotgun (WGS) entry which is preliminary data.</text>
</comment>
<accession>A0ACB7IPV3</accession>
<dbReference type="EMBL" id="WQMT02000008">
    <property type="protein sequence ID" value="KAG9219735.1"/>
    <property type="molecule type" value="Genomic_DNA"/>
</dbReference>
<reference evidence="1 2" key="1">
    <citation type="journal article" date="2021" name="Appl. Environ. Microbiol.">
        <title>Genetic linkage and physical mapping for an oyster mushroom Pleurotus cornucopiae and QTL analysis for the trait cap color.</title>
        <authorList>
            <person name="Zhang Y."/>
            <person name="Gao W."/>
            <person name="Sonnenberg A."/>
            <person name="Chen Q."/>
            <person name="Zhang J."/>
            <person name="Huang C."/>
        </authorList>
    </citation>
    <scope>NUCLEOTIDE SEQUENCE [LARGE SCALE GENOMIC DNA]</scope>
    <source>
        <strain evidence="1">CCMSSC00406</strain>
    </source>
</reference>
<keyword evidence="2" id="KW-1185">Reference proteome</keyword>
<protein>
    <submittedName>
        <fullName evidence="1">Uncharacterized protein</fullName>
    </submittedName>
</protein>
<proteinExistence type="predicted"/>
<name>A0ACB7IPV3_PLECO</name>
<gene>
    <name evidence="1" type="ORF">CCMSSC00406_0010324</name>
</gene>